<dbReference type="Gramene" id="TVU14503">
    <property type="protein sequence ID" value="TVU14503"/>
    <property type="gene ID" value="EJB05_37977"/>
</dbReference>
<accession>A0A5J9TSZ2</accession>
<evidence type="ECO:0000256" key="5">
    <source>
        <dbReference type="ARBA" id="ARBA00022989"/>
    </source>
</evidence>
<evidence type="ECO:0000313" key="9">
    <source>
        <dbReference type="EMBL" id="TVU14503.1"/>
    </source>
</evidence>
<dbReference type="Pfam" id="PF03552">
    <property type="entry name" value="Cellulose_synt"/>
    <property type="match status" value="1"/>
</dbReference>
<evidence type="ECO:0000256" key="8">
    <source>
        <dbReference type="SAM" id="MobiDB-lite"/>
    </source>
</evidence>
<keyword evidence="10" id="KW-1185">Reference proteome</keyword>
<evidence type="ECO:0000313" key="10">
    <source>
        <dbReference type="Proteomes" id="UP000324897"/>
    </source>
</evidence>
<keyword evidence="6" id="KW-0472">Membrane</keyword>
<dbReference type="EMBL" id="RWGY01000031">
    <property type="protein sequence ID" value="TVU14503.1"/>
    <property type="molecule type" value="Genomic_DNA"/>
</dbReference>
<dbReference type="AlphaFoldDB" id="A0A5J9TSZ2"/>
<keyword evidence="5" id="KW-1133">Transmembrane helix</keyword>
<evidence type="ECO:0000256" key="7">
    <source>
        <dbReference type="ARBA" id="ARBA00023316"/>
    </source>
</evidence>
<keyword evidence="4" id="KW-0812">Transmembrane</keyword>
<keyword evidence="2" id="KW-0328">Glycosyltransferase</keyword>
<evidence type="ECO:0000256" key="1">
    <source>
        <dbReference type="ARBA" id="ARBA00004308"/>
    </source>
</evidence>
<name>A0A5J9TSZ2_9POAL</name>
<comment type="caution">
    <text evidence="9">The sequence shown here is derived from an EMBL/GenBank/DDBJ whole genome shotgun (WGS) entry which is preliminary data.</text>
</comment>
<dbReference type="GO" id="GO:0016020">
    <property type="term" value="C:membrane"/>
    <property type="evidence" value="ECO:0007669"/>
    <property type="project" value="InterPro"/>
</dbReference>
<organism evidence="9 10">
    <name type="scientific">Eragrostis curvula</name>
    <name type="common">weeping love grass</name>
    <dbReference type="NCBI Taxonomy" id="38414"/>
    <lineage>
        <taxon>Eukaryota</taxon>
        <taxon>Viridiplantae</taxon>
        <taxon>Streptophyta</taxon>
        <taxon>Embryophyta</taxon>
        <taxon>Tracheophyta</taxon>
        <taxon>Spermatophyta</taxon>
        <taxon>Magnoliopsida</taxon>
        <taxon>Liliopsida</taxon>
        <taxon>Poales</taxon>
        <taxon>Poaceae</taxon>
        <taxon>PACMAD clade</taxon>
        <taxon>Chloridoideae</taxon>
        <taxon>Eragrostideae</taxon>
        <taxon>Eragrostidinae</taxon>
        <taxon>Eragrostis</taxon>
    </lineage>
</organism>
<feature type="region of interest" description="Disordered" evidence="8">
    <location>
        <begin position="179"/>
        <end position="204"/>
    </location>
</feature>
<dbReference type="GO" id="GO:0016760">
    <property type="term" value="F:cellulose synthase (UDP-forming) activity"/>
    <property type="evidence" value="ECO:0007669"/>
    <property type="project" value="InterPro"/>
</dbReference>
<dbReference type="OrthoDB" id="72851at2759"/>
<dbReference type="GO" id="GO:0071555">
    <property type="term" value="P:cell wall organization"/>
    <property type="evidence" value="ECO:0007669"/>
    <property type="project" value="UniProtKB-KW"/>
</dbReference>
<evidence type="ECO:0008006" key="11">
    <source>
        <dbReference type="Google" id="ProtNLM"/>
    </source>
</evidence>
<evidence type="ECO:0000256" key="4">
    <source>
        <dbReference type="ARBA" id="ARBA00022692"/>
    </source>
</evidence>
<evidence type="ECO:0000256" key="6">
    <source>
        <dbReference type="ARBA" id="ARBA00023136"/>
    </source>
</evidence>
<keyword evidence="7" id="KW-0961">Cell wall biogenesis/degradation</keyword>
<evidence type="ECO:0000256" key="3">
    <source>
        <dbReference type="ARBA" id="ARBA00022679"/>
    </source>
</evidence>
<dbReference type="PANTHER" id="PTHR13301">
    <property type="entry name" value="X-BOX TRANSCRIPTION FACTOR-RELATED"/>
    <property type="match status" value="1"/>
</dbReference>
<feature type="non-terminal residue" evidence="9">
    <location>
        <position position="1"/>
    </location>
</feature>
<evidence type="ECO:0000256" key="2">
    <source>
        <dbReference type="ARBA" id="ARBA00022676"/>
    </source>
</evidence>
<dbReference type="Proteomes" id="UP000324897">
    <property type="component" value="Unassembled WGS sequence"/>
</dbReference>
<protein>
    <recommendedName>
        <fullName evidence="11">Glycosyltransferase 2-like domain-containing protein</fullName>
    </recommendedName>
</protein>
<proteinExistence type="predicted"/>
<comment type="subcellular location">
    <subcellularLocation>
        <location evidence="1">Endomembrane system</location>
    </subcellularLocation>
</comment>
<sequence>MELQVGWVYGSVTEDILTGQRIHSAGWRSTLLDIEPVAFLGSVPTEAPACLIQYKRWTTGLFEILLSKNNLILPSIFKHLEFRQCLAYLVVYIWPVRAPFELCYALLGPYCLLANQSFLPKALEPGFSIAFSMFLMYNIVQLHGVRGMPGLRPRLVEQPHDAACLLILLLDTRVPHRAPQDPGPPGYGVRAHPQGLERRRQHRRRRSRAVHLRRVVGVHPAYGAHDLEHGSGRCRSVERGGRCSRKAVRAPESSCAVGGFFYVSGRLSEDLWAREATVYRGASS</sequence>
<dbReference type="GO" id="GO:0030244">
    <property type="term" value="P:cellulose biosynthetic process"/>
    <property type="evidence" value="ECO:0007669"/>
    <property type="project" value="InterPro"/>
</dbReference>
<dbReference type="GO" id="GO:0012505">
    <property type="term" value="C:endomembrane system"/>
    <property type="evidence" value="ECO:0007669"/>
    <property type="project" value="UniProtKB-SubCell"/>
</dbReference>
<reference evidence="9 10" key="1">
    <citation type="journal article" date="2019" name="Sci. Rep.">
        <title>A high-quality genome of Eragrostis curvula grass provides insights into Poaceae evolution and supports new strategies to enhance forage quality.</title>
        <authorList>
            <person name="Carballo J."/>
            <person name="Santos B.A.C.M."/>
            <person name="Zappacosta D."/>
            <person name="Garbus I."/>
            <person name="Selva J.P."/>
            <person name="Gallo C.A."/>
            <person name="Diaz A."/>
            <person name="Albertini E."/>
            <person name="Caccamo M."/>
            <person name="Echenique V."/>
        </authorList>
    </citation>
    <scope>NUCLEOTIDE SEQUENCE [LARGE SCALE GENOMIC DNA]</scope>
    <source>
        <strain evidence="10">cv. Victoria</strain>
        <tissue evidence="9">Leaf</tissue>
    </source>
</reference>
<keyword evidence="3" id="KW-0808">Transferase</keyword>
<dbReference type="InterPro" id="IPR005150">
    <property type="entry name" value="Cellulose_synth"/>
</dbReference>
<gene>
    <name evidence="9" type="ORF">EJB05_37977</name>
</gene>